<proteinExistence type="predicted"/>
<feature type="signal peptide" evidence="1">
    <location>
        <begin position="1"/>
        <end position="37"/>
    </location>
</feature>
<keyword evidence="1" id="KW-0732">Signal</keyword>
<reference evidence="2" key="1">
    <citation type="submission" date="2023-06" db="EMBL/GenBank/DDBJ databases">
        <authorList>
            <consortium name="Lawrence Berkeley National Laboratory"/>
            <person name="Ahrendt S."/>
            <person name="Sahu N."/>
            <person name="Indic B."/>
            <person name="Wong-Bajracharya J."/>
            <person name="Merenyi Z."/>
            <person name="Ke H.-M."/>
            <person name="Monk M."/>
            <person name="Kocsube S."/>
            <person name="Drula E."/>
            <person name="Lipzen A."/>
            <person name="Balint B."/>
            <person name="Henrissat B."/>
            <person name="Andreopoulos B."/>
            <person name="Martin F.M."/>
            <person name="Harder C.B."/>
            <person name="Rigling D."/>
            <person name="Ford K.L."/>
            <person name="Foster G.D."/>
            <person name="Pangilinan J."/>
            <person name="Papanicolaou A."/>
            <person name="Barry K."/>
            <person name="LaButti K."/>
            <person name="Viragh M."/>
            <person name="Koriabine M."/>
            <person name="Yan M."/>
            <person name="Riley R."/>
            <person name="Champramary S."/>
            <person name="Plett K.L."/>
            <person name="Tsai I.J."/>
            <person name="Slot J."/>
            <person name="Sipos G."/>
            <person name="Plett J."/>
            <person name="Nagy L.G."/>
            <person name="Grigoriev I.V."/>
        </authorList>
    </citation>
    <scope>NUCLEOTIDE SEQUENCE</scope>
    <source>
        <strain evidence="2">FPL87.14</strain>
    </source>
</reference>
<dbReference type="AlphaFoldDB" id="A0AA39IVK7"/>
<evidence type="ECO:0000256" key="1">
    <source>
        <dbReference type="SAM" id="SignalP"/>
    </source>
</evidence>
<comment type="caution">
    <text evidence="2">The sequence shown here is derived from an EMBL/GenBank/DDBJ whole genome shotgun (WGS) entry which is preliminary data.</text>
</comment>
<dbReference type="EMBL" id="JAUEPT010000153">
    <property type="protein sequence ID" value="KAK0430377.1"/>
    <property type="molecule type" value="Genomic_DNA"/>
</dbReference>
<organism evidence="2 3">
    <name type="scientific">Armillaria borealis</name>
    <dbReference type="NCBI Taxonomy" id="47425"/>
    <lineage>
        <taxon>Eukaryota</taxon>
        <taxon>Fungi</taxon>
        <taxon>Dikarya</taxon>
        <taxon>Basidiomycota</taxon>
        <taxon>Agaricomycotina</taxon>
        <taxon>Agaricomycetes</taxon>
        <taxon>Agaricomycetidae</taxon>
        <taxon>Agaricales</taxon>
        <taxon>Marasmiineae</taxon>
        <taxon>Physalacriaceae</taxon>
        <taxon>Armillaria</taxon>
    </lineage>
</organism>
<accession>A0AA39IVK7</accession>
<feature type="chain" id="PRO_5041217590" description="Secreted protein" evidence="1">
    <location>
        <begin position="38"/>
        <end position="122"/>
    </location>
</feature>
<evidence type="ECO:0000313" key="3">
    <source>
        <dbReference type="Proteomes" id="UP001175226"/>
    </source>
</evidence>
<keyword evidence="3" id="KW-1185">Reference proteome</keyword>
<evidence type="ECO:0008006" key="4">
    <source>
        <dbReference type="Google" id="ProtNLM"/>
    </source>
</evidence>
<name>A0AA39IVK7_9AGAR</name>
<evidence type="ECO:0000313" key="2">
    <source>
        <dbReference type="EMBL" id="KAK0430377.1"/>
    </source>
</evidence>
<protein>
    <recommendedName>
        <fullName evidence="4">Secreted protein</fullName>
    </recommendedName>
</protein>
<sequence length="122" mass="13270">MSRTFMGSVILFPPTLVIILPQQFVLLLCAFPASTAGTSVEERPQPQIIMSNLCGDVLSSSMQGMAANLDDAGNWGPYSDLQQRVLVKEFHARFRSTSISRLPFDPVHESLAGTTLGSIMRG</sequence>
<gene>
    <name evidence="2" type="ORF">EV421DRAFT_1912993</name>
</gene>
<dbReference type="Proteomes" id="UP001175226">
    <property type="component" value="Unassembled WGS sequence"/>
</dbReference>